<protein>
    <submittedName>
        <fullName evidence="4">L-iditol 2-dehydrogenase</fullName>
    </submittedName>
</protein>
<dbReference type="Pfam" id="PF08240">
    <property type="entry name" value="ADH_N"/>
    <property type="match status" value="1"/>
</dbReference>
<dbReference type="InterPro" id="IPR036291">
    <property type="entry name" value="NAD(P)-bd_dom_sf"/>
</dbReference>
<dbReference type="InterPro" id="IPR013154">
    <property type="entry name" value="ADH-like_N"/>
</dbReference>
<dbReference type="Proteomes" id="UP000094828">
    <property type="component" value="Unassembled WGS sequence"/>
</dbReference>
<evidence type="ECO:0000259" key="2">
    <source>
        <dbReference type="Pfam" id="PF00107"/>
    </source>
</evidence>
<name>A0A1C3E8U8_9PLAN</name>
<dbReference type="CDD" id="cd08261">
    <property type="entry name" value="Zn_ADH7"/>
    <property type="match status" value="1"/>
</dbReference>
<feature type="domain" description="Alcohol dehydrogenase-like C-terminal" evidence="2">
    <location>
        <begin position="171"/>
        <end position="299"/>
    </location>
</feature>
<dbReference type="Gene3D" id="3.90.180.10">
    <property type="entry name" value="Medium-chain alcohol dehydrogenases, catalytic domain"/>
    <property type="match status" value="1"/>
</dbReference>
<dbReference type="InterPro" id="IPR013149">
    <property type="entry name" value="ADH-like_C"/>
</dbReference>
<sequence length="342" mass="37535">MRALQLVEPRAFQFIEIPEVAEPGAGEAVVEVHRVGICGTDLSGYLGKMPFFSYPRIPGHELGVQVLAVGDGVTNVKPGDKCSVEPYINNPESFASRRGRGNCCEELKVLGVHTDGGLRRRFIVPARKLHPAQKLSWEQLALVETLAIGCHAVDRSMAQPQEDVLVIGAGPIGLSVIEFVKLSQARVIVMDMNAQRLAFCRDVMGVRDTILSTGDGKELQELEKLTDGHLAMAVIDATGSARSMSQALQYVGHTGRLVYVGITTDVLSFGHPLMHRREMTIMGSRNAMPQDFGRIIDHIEAGRIDTRPWITHTIPFDNVIDEFERFTKPETGAIKAVIDLDC</sequence>
<evidence type="ECO:0000313" key="5">
    <source>
        <dbReference type="Proteomes" id="UP000094828"/>
    </source>
</evidence>
<dbReference type="STRING" id="1841610.A6X21_08025"/>
<dbReference type="RefSeq" id="WP_068849586.1">
    <property type="nucleotide sequence ID" value="NZ_LYDR01000127.1"/>
</dbReference>
<reference evidence="4 5" key="1">
    <citation type="submission" date="2016-05" db="EMBL/GenBank/DDBJ databases">
        <title>Genomic and physiological characterization of Planctopirus sp. isolated from fresh water lake.</title>
        <authorList>
            <person name="Subhash Y."/>
            <person name="Ramana C."/>
        </authorList>
    </citation>
    <scope>NUCLEOTIDE SEQUENCE [LARGE SCALE GENOMIC DNA]</scope>
    <source>
        <strain evidence="4 5">JC280</strain>
    </source>
</reference>
<dbReference type="PANTHER" id="PTHR43401">
    <property type="entry name" value="L-THREONINE 3-DEHYDROGENASE"/>
    <property type="match status" value="1"/>
</dbReference>
<accession>A0A1C3E8U8</accession>
<gene>
    <name evidence="4" type="ORF">A6X21_08025</name>
</gene>
<evidence type="ECO:0000259" key="3">
    <source>
        <dbReference type="Pfam" id="PF08240"/>
    </source>
</evidence>
<feature type="domain" description="Alcohol dehydrogenase-like N-terminal" evidence="3">
    <location>
        <begin position="24"/>
        <end position="133"/>
    </location>
</feature>
<evidence type="ECO:0000256" key="1">
    <source>
        <dbReference type="ARBA" id="ARBA00023002"/>
    </source>
</evidence>
<dbReference type="SUPFAM" id="SSF51735">
    <property type="entry name" value="NAD(P)-binding Rossmann-fold domains"/>
    <property type="match status" value="1"/>
</dbReference>
<dbReference type="InterPro" id="IPR050129">
    <property type="entry name" value="Zn_alcohol_dh"/>
</dbReference>
<dbReference type="Pfam" id="PF00107">
    <property type="entry name" value="ADH_zinc_N"/>
    <property type="match status" value="1"/>
</dbReference>
<keyword evidence="5" id="KW-1185">Reference proteome</keyword>
<dbReference type="InterPro" id="IPR011032">
    <property type="entry name" value="GroES-like_sf"/>
</dbReference>
<dbReference type="PANTHER" id="PTHR43401:SF3">
    <property type="entry name" value="L-GALACTONATE-5-DEHYDROGENASE"/>
    <property type="match status" value="1"/>
</dbReference>
<organism evidence="4 5">
    <name type="scientific">Planctopirus hydrillae</name>
    <dbReference type="NCBI Taxonomy" id="1841610"/>
    <lineage>
        <taxon>Bacteria</taxon>
        <taxon>Pseudomonadati</taxon>
        <taxon>Planctomycetota</taxon>
        <taxon>Planctomycetia</taxon>
        <taxon>Planctomycetales</taxon>
        <taxon>Planctomycetaceae</taxon>
        <taxon>Planctopirus</taxon>
    </lineage>
</organism>
<evidence type="ECO:0000313" key="4">
    <source>
        <dbReference type="EMBL" id="ODA29675.1"/>
    </source>
</evidence>
<comment type="caution">
    <text evidence="4">The sequence shown here is derived from an EMBL/GenBank/DDBJ whole genome shotgun (WGS) entry which is preliminary data.</text>
</comment>
<dbReference type="SUPFAM" id="SSF50129">
    <property type="entry name" value="GroES-like"/>
    <property type="match status" value="1"/>
</dbReference>
<dbReference type="Gene3D" id="3.40.50.720">
    <property type="entry name" value="NAD(P)-binding Rossmann-like Domain"/>
    <property type="match status" value="1"/>
</dbReference>
<dbReference type="GO" id="GO:0016491">
    <property type="term" value="F:oxidoreductase activity"/>
    <property type="evidence" value="ECO:0007669"/>
    <property type="project" value="UniProtKB-KW"/>
</dbReference>
<keyword evidence="1" id="KW-0560">Oxidoreductase</keyword>
<dbReference type="AlphaFoldDB" id="A0A1C3E8U8"/>
<proteinExistence type="predicted"/>
<dbReference type="OrthoDB" id="239596at2"/>
<dbReference type="EMBL" id="LYDR01000127">
    <property type="protein sequence ID" value="ODA29675.1"/>
    <property type="molecule type" value="Genomic_DNA"/>
</dbReference>